<name>K0B494_GOTA9</name>
<dbReference type="Gene3D" id="2.40.50.480">
    <property type="match status" value="1"/>
</dbReference>
<proteinExistence type="predicted"/>
<keyword evidence="3" id="KW-1185">Reference proteome</keyword>
<dbReference type="Pfam" id="PF06486">
    <property type="entry name" value="DUF1093"/>
    <property type="match status" value="1"/>
</dbReference>
<evidence type="ECO:0000313" key="2">
    <source>
        <dbReference type="EMBL" id="AFS79760.1"/>
    </source>
</evidence>
<dbReference type="AlphaFoldDB" id="K0B494"/>
<protein>
    <recommendedName>
        <fullName evidence="4">YxeA family protein</fullName>
    </recommendedName>
</protein>
<dbReference type="OrthoDB" id="8719215at2"/>
<dbReference type="KEGG" id="cad:Curi_c27670"/>
<dbReference type="InterPro" id="IPR006542">
    <property type="entry name" value="DUF1093"/>
</dbReference>
<sequence>MLKKDIKRKKFIKNTIILLGVTTVIVFLGTFKFILDDPFIIKKLMHPKYYVKITEDGEYTSDKDRKPWSYYYETKAYSRSGKEIKVRFYANKNLRKDAYLSVYLCGGPKESIYDIELYEEVNLNDLPKNLKNKLN</sequence>
<accession>K0B494</accession>
<feature type="transmembrane region" description="Helical" evidence="1">
    <location>
        <begin position="12"/>
        <end position="35"/>
    </location>
</feature>
<dbReference type="HOGENOM" id="CLU_1882097_0_0_9"/>
<gene>
    <name evidence="2" type="ordered locus">Curi_c27670</name>
</gene>
<dbReference type="eggNOG" id="COG5294">
    <property type="taxonomic scope" value="Bacteria"/>
</dbReference>
<dbReference type="SUPFAM" id="SSF159121">
    <property type="entry name" value="BC4932-like"/>
    <property type="match status" value="1"/>
</dbReference>
<dbReference type="EMBL" id="CP003326">
    <property type="protein sequence ID" value="AFS79760.1"/>
    <property type="molecule type" value="Genomic_DNA"/>
</dbReference>
<evidence type="ECO:0008006" key="4">
    <source>
        <dbReference type="Google" id="ProtNLM"/>
    </source>
</evidence>
<organism evidence="2 3">
    <name type="scientific">Gottschalkia acidurici (strain ATCC 7906 / DSM 604 / BCRC 14475 / CIP 104303 / KCTC 5404 / NCIMB 10678 / 9a)</name>
    <name type="common">Clostridium acidurici</name>
    <dbReference type="NCBI Taxonomy" id="1128398"/>
    <lineage>
        <taxon>Bacteria</taxon>
        <taxon>Bacillati</taxon>
        <taxon>Bacillota</taxon>
        <taxon>Tissierellia</taxon>
        <taxon>Tissierellales</taxon>
        <taxon>Gottschalkiaceae</taxon>
        <taxon>Gottschalkia</taxon>
    </lineage>
</organism>
<dbReference type="Proteomes" id="UP000006094">
    <property type="component" value="Chromosome"/>
</dbReference>
<dbReference type="STRING" id="1128398.Curi_c27670"/>
<dbReference type="NCBIfam" id="TIGR01655">
    <property type="entry name" value="yxeA_fam"/>
    <property type="match status" value="1"/>
</dbReference>
<evidence type="ECO:0000313" key="3">
    <source>
        <dbReference type="Proteomes" id="UP000006094"/>
    </source>
</evidence>
<evidence type="ECO:0000256" key="1">
    <source>
        <dbReference type="SAM" id="Phobius"/>
    </source>
</evidence>
<keyword evidence="1" id="KW-0812">Transmembrane</keyword>
<dbReference type="PANTHER" id="PTHR36433">
    <property type="entry name" value="HYPOTHETICAL CYTOSOLIC PROTEIN"/>
    <property type="match status" value="1"/>
</dbReference>
<keyword evidence="1" id="KW-1133">Transmembrane helix</keyword>
<dbReference type="InterPro" id="IPR036166">
    <property type="entry name" value="YxeA-like_sf"/>
</dbReference>
<keyword evidence="1" id="KW-0472">Membrane</keyword>
<dbReference type="PANTHER" id="PTHR36433:SF2">
    <property type="entry name" value="YXEA FAMILY PROTEIN"/>
    <property type="match status" value="1"/>
</dbReference>
<reference evidence="2 3" key="1">
    <citation type="journal article" date="2012" name="PLoS ONE">
        <title>The purine-utilizing bacterium Clostridium acidurici 9a: a genome-guided metabolic reconsideration.</title>
        <authorList>
            <person name="Hartwich K."/>
            <person name="Poehlein A."/>
            <person name="Daniel R."/>
        </authorList>
    </citation>
    <scope>NUCLEOTIDE SEQUENCE [LARGE SCALE GENOMIC DNA]</scope>
    <source>
        <strain evidence="3">ATCC 7906 / DSM 604 / BCRC 14475 / CIP 104303 / KCTC 5404 / NCIMB 10678 / 9a</strain>
    </source>
</reference>